<dbReference type="Proteomes" id="UP001396334">
    <property type="component" value="Unassembled WGS sequence"/>
</dbReference>
<comment type="caution">
    <text evidence="1">The sequence shown here is derived from an EMBL/GenBank/DDBJ whole genome shotgun (WGS) entry which is preliminary data.</text>
</comment>
<keyword evidence="2" id="KW-1185">Reference proteome</keyword>
<reference evidence="1 2" key="1">
    <citation type="journal article" date="2024" name="G3 (Bethesda)">
        <title>Genome assembly of Hibiscus sabdariffa L. provides insights into metabolisms of medicinal natural products.</title>
        <authorList>
            <person name="Kim T."/>
        </authorList>
    </citation>
    <scope>NUCLEOTIDE SEQUENCE [LARGE SCALE GENOMIC DNA]</scope>
    <source>
        <strain evidence="1">TK-2024</strain>
        <tissue evidence="1">Old leaves</tissue>
    </source>
</reference>
<organism evidence="1 2">
    <name type="scientific">Hibiscus sabdariffa</name>
    <name type="common">roselle</name>
    <dbReference type="NCBI Taxonomy" id="183260"/>
    <lineage>
        <taxon>Eukaryota</taxon>
        <taxon>Viridiplantae</taxon>
        <taxon>Streptophyta</taxon>
        <taxon>Embryophyta</taxon>
        <taxon>Tracheophyta</taxon>
        <taxon>Spermatophyta</taxon>
        <taxon>Magnoliopsida</taxon>
        <taxon>eudicotyledons</taxon>
        <taxon>Gunneridae</taxon>
        <taxon>Pentapetalae</taxon>
        <taxon>rosids</taxon>
        <taxon>malvids</taxon>
        <taxon>Malvales</taxon>
        <taxon>Malvaceae</taxon>
        <taxon>Malvoideae</taxon>
        <taxon>Hibiscus</taxon>
    </lineage>
</organism>
<protein>
    <submittedName>
        <fullName evidence="1">Uncharacterized protein</fullName>
    </submittedName>
</protein>
<gene>
    <name evidence="1" type="ORF">V6N11_038118</name>
</gene>
<name>A0ABR1ZR40_9ROSI</name>
<dbReference type="EMBL" id="JBBPBN010000709">
    <property type="protein sequence ID" value="KAK8483027.1"/>
    <property type="molecule type" value="Genomic_DNA"/>
</dbReference>
<evidence type="ECO:0000313" key="2">
    <source>
        <dbReference type="Proteomes" id="UP001396334"/>
    </source>
</evidence>
<proteinExistence type="predicted"/>
<sequence length="107" mass="11636">MIPIPSYHMAKGNYHASAAYVTSKSRAKVCLGLELVLILLMETPQASIGGNPPSKIGKLILAAQFFFRITVTGTTLAASHLIFKAKQNVDVMGMPFEAEYNYSPAFK</sequence>
<accession>A0ABR1ZR40</accession>
<evidence type="ECO:0000313" key="1">
    <source>
        <dbReference type="EMBL" id="KAK8483027.1"/>
    </source>
</evidence>